<gene>
    <name evidence="2" type="ORF">OGAPHI_005025</name>
</gene>
<reference evidence="2" key="1">
    <citation type="journal article" date="2021" name="Open Biol.">
        <title>Shared evolutionary footprints suggest mitochondrial oxidative damage underlies multiple complex I losses in fungi.</title>
        <authorList>
            <person name="Schikora-Tamarit M.A."/>
            <person name="Marcet-Houben M."/>
            <person name="Nosek J."/>
            <person name="Gabaldon T."/>
        </authorList>
    </citation>
    <scope>NUCLEOTIDE SEQUENCE</scope>
    <source>
        <strain evidence="2">CBS6075</strain>
    </source>
</reference>
<reference evidence="2" key="2">
    <citation type="submission" date="2021-01" db="EMBL/GenBank/DDBJ databases">
        <authorList>
            <person name="Schikora-Tamarit M.A."/>
        </authorList>
    </citation>
    <scope>NUCLEOTIDE SEQUENCE</scope>
    <source>
        <strain evidence="2">CBS6075</strain>
    </source>
</reference>
<evidence type="ECO:0000313" key="2">
    <source>
        <dbReference type="EMBL" id="KAH3663624.1"/>
    </source>
</evidence>
<evidence type="ECO:0000256" key="1">
    <source>
        <dbReference type="SAM" id="MobiDB-lite"/>
    </source>
</evidence>
<dbReference type="EMBL" id="JAEUBE010000366">
    <property type="protein sequence ID" value="KAH3663624.1"/>
    <property type="molecule type" value="Genomic_DNA"/>
</dbReference>
<dbReference type="Proteomes" id="UP000769157">
    <property type="component" value="Unassembled WGS sequence"/>
</dbReference>
<proteinExistence type="predicted"/>
<comment type="caution">
    <text evidence="2">The sequence shown here is derived from an EMBL/GenBank/DDBJ whole genome shotgun (WGS) entry which is preliminary data.</text>
</comment>
<keyword evidence="3" id="KW-1185">Reference proteome</keyword>
<dbReference type="RefSeq" id="XP_046059960.1">
    <property type="nucleotide sequence ID" value="XM_046206167.1"/>
</dbReference>
<organism evidence="2 3">
    <name type="scientific">Ogataea philodendri</name>
    <dbReference type="NCBI Taxonomy" id="1378263"/>
    <lineage>
        <taxon>Eukaryota</taxon>
        <taxon>Fungi</taxon>
        <taxon>Dikarya</taxon>
        <taxon>Ascomycota</taxon>
        <taxon>Saccharomycotina</taxon>
        <taxon>Pichiomycetes</taxon>
        <taxon>Pichiales</taxon>
        <taxon>Pichiaceae</taxon>
        <taxon>Ogataea</taxon>
    </lineage>
</organism>
<dbReference type="GeneID" id="70236989"/>
<evidence type="ECO:0000313" key="3">
    <source>
        <dbReference type="Proteomes" id="UP000769157"/>
    </source>
</evidence>
<dbReference type="AlphaFoldDB" id="A0A9P8P204"/>
<protein>
    <submittedName>
        <fullName evidence="2">Uncharacterized protein</fullName>
    </submittedName>
</protein>
<feature type="compositionally biased region" description="Low complexity" evidence="1">
    <location>
        <begin position="152"/>
        <end position="161"/>
    </location>
</feature>
<sequence>MMISPDSSWNSYWSASRGSFMRYLDPRFLARSRNSCGITESWYGALNEYVCSSDWCTHLNLDFSFLKTPNHESPRFTACSLLVLESITPKQIVVDPTSTDPSCFIFVNACSSISRGVRSGSPKNSVVTWFDSSRLIALESNPCSDHPPTPSSTPASTRESL</sequence>
<name>A0A9P8P204_9ASCO</name>
<accession>A0A9P8P204</accession>
<feature type="region of interest" description="Disordered" evidence="1">
    <location>
        <begin position="140"/>
        <end position="161"/>
    </location>
</feature>